<dbReference type="SUPFAM" id="SSF54814">
    <property type="entry name" value="Prokaryotic type KH domain (KH-domain type II)"/>
    <property type="match status" value="1"/>
</dbReference>
<keyword evidence="3 6" id="KW-0133">Cell shape</keyword>
<sequence length="274" mass="31212">MKQITQMGATVEEAISIALKELDLTREQVDVEVLQEGKRGFLGFGSRKANVRVGPKKRKESDQEQESVQQSLSEPIEVELAEAVAVISQNDEEMLQETTNENLQELSTLIVEENEVEDGKRNDNTVAIEHAVTYLTDIAKQLDIQDLMIDVEEKGKTINIRLESEKAALLIGKRGQTLNSLQELTQLVIHQYAKRFVLVKLDVENYRERRQESLEQLANRMADKAVHTGKKVELEPMPSNERKIIHHILANRIDIETYSVGSDTKRYLVIEPLR</sequence>
<evidence type="ECO:0000256" key="5">
    <source>
        <dbReference type="ARBA" id="ARBA00023316"/>
    </source>
</evidence>
<dbReference type="InterPro" id="IPR038247">
    <property type="entry name" value="Jag_N_dom_sf"/>
</dbReference>
<dbReference type="CDD" id="cd02414">
    <property type="entry name" value="KH-II_Jag"/>
    <property type="match status" value="1"/>
</dbReference>
<evidence type="ECO:0000256" key="7">
    <source>
        <dbReference type="SAM" id="MobiDB-lite"/>
    </source>
</evidence>
<dbReference type="HAMAP" id="MF_00867">
    <property type="entry name" value="KhpB"/>
    <property type="match status" value="1"/>
</dbReference>
<keyword evidence="1 6" id="KW-0963">Cytoplasm</keyword>
<protein>
    <recommendedName>
        <fullName evidence="6">RNA-binding protein KhpB</fullName>
    </recommendedName>
    <alternativeName>
        <fullName evidence="6">RNA-binding protein EloR</fullName>
    </alternativeName>
</protein>
<comment type="caution">
    <text evidence="6">Lacks conserved residue(s) required for the propagation of feature annotation.</text>
</comment>
<comment type="subcellular location">
    <subcellularLocation>
        <location evidence="6">Cytoplasm</location>
    </subcellularLocation>
</comment>
<dbReference type="InterPro" id="IPR034079">
    <property type="entry name" value="R3H_KhpB"/>
</dbReference>
<dbReference type="Pfam" id="PF01424">
    <property type="entry name" value="R3H"/>
    <property type="match status" value="1"/>
</dbReference>
<evidence type="ECO:0000256" key="3">
    <source>
        <dbReference type="ARBA" id="ARBA00022960"/>
    </source>
</evidence>
<dbReference type="Gene3D" id="3.30.30.80">
    <property type="entry name" value="probable RNA-binding protein from clostridium symbiosum atcc 14940"/>
    <property type="match status" value="1"/>
</dbReference>
<organism evidence="9 10">
    <name type="scientific">Viridibacillus soli</name>
    <dbReference type="NCBI Taxonomy" id="2798301"/>
    <lineage>
        <taxon>Bacteria</taxon>
        <taxon>Bacillati</taxon>
        <taxon>Bacillota</taxon>
        <taxon>Bacilli</taxon>
        <taxon>Bacillales</taxon>
        <taxon>Caryophanaceae</taxon>
        <taxon>Viridibacillus</taxon>
    </lineage>
</organism>
<dbReference type="SMART" id="SM00393">
    <property type="entry name" value="R3H"/>
    <property type="match status" value="1"/>
</dbReference>
<evidence type="ECO:0000256" key="1">
    <source>
        <dbReference type="ARBA" id="ARBA00022490"/>
    </source>
</evidence>
<dbReference type="InterPro" id="IPR036867">
    <property type="entry name" value="R3H_dom_sf"/>
</dbReference>
<comment type="function">
    <text evidence="6">A probable RNA chaperone. Forms a complex with KhpA which binds to cellular RNA and controls its expression. Plays a role in peptidoglycan (PG) homeostasis and cell length regulation.</text>
</comment>
<keyword evidence="10" id="KW-1185">Reference proteome</keyword>
<dbReference type="PROSITE" id="PS51061">
    <property type="entry name" value="R3H"/>
    <property type="match status" value="1"/>
</dbReference>
<gene>
    <name evidence="6" type="primary">khpB</name>
    <name evidence="6" type="synonym">eloR</name>
    <name evidence="9" type="ORF">JFL43_18520</name>
</gene>
<dbReference type="InterPro" id="IPR015946">
    <property type="entry name" value="KH_dom-like_a/b"/>
</dbReference>
<comment type="domain">
    <text evidence="6">Has an N-terminal Jag-N domain and 2 RNA-binding domains (KH and R3H).</text>
</comment>
<dbReference type="RefSeq" id="WP_200750174.1">
    <property type="nucleotide sequence ID" value="NZ_JAEOAH010000041.1"/>
</dbReference>
<feature type="region of interest" description="Disordered" evidence="7">
    <location>
        <begin position="52"/>
        <end position="72"/>
    </location>
</feature>
<evidence type="ECO:0000313" key="9">
    <source>
        <dbReference type="EMBL" id="MBK3496818.1"/>
    </source>
</evidence>
<dbReference type="NCBIfam" id="NF041568">
    <property type="entry name" value="Jag_EloR"/>
    <property type="match status" value="1"/>
</dbReference>
<dbReference type="InterPro" id="IPR001374">
    <property type="entry name" value="R3H_dom"/>
</dbReference>
<evidence type="ECO:0000256" key="4">
    <source>
        <dbReference type="ARBA" id="ARBA00023186"/>
    </source>
</evidence>
<dbReference type="Gene3D" id="3.30.300.20">
    <property type="match status" value="1"/>
</dbReference>
<proteinExistence type="inferred from homology"/>
<dbReference type="PANTHER" id="PTHR35800:SF1">
    <property type="entry name" value="RNA-BINDING PROTEIN KHPB"/>
    <property type="match status" value="1"/>
</dbReference>
<keyword evidence="2 6" id="KW-0694">RNA-binding</keyword>
<reference evidence="9 10" key="1">
    <citation type="submission" date="2020-12" db="EMBL/GenBank/DDBJ databases">
        <title>YIM B01967 draft genome.</title>
        <authorList>
            <person name="Yan X."/>
        </authorList>
    </citation>
    <scope>NUCLEOTIDE SEQUENCE [LARGE SCALE GENOMIC DNA]</scope>
    <source>
        <strain evidence="9 10">YIM B01967</strain>
    </source>
</reference>
<evidence type="ECO:0000259" key="8">
    <source>
        <dbReference type="PROSITE" id="PS51061"/>
    </source>
</evidence>
<dbReference type="InterPro" id="IPR004087">
    <property type="entry name" value="KH_dom"/>
</dbReference>
<dbReference type="InterPro" id="IPR009019">
    <property type="entry name" value="KH_sf_prok-type"/>
</dbReference>
<dbReference type="Pfam" id="PF14804">
    <property type="entry name" value="Jag_N"/>
    <property type="match status" value="1"/>
</dbReference>
<comment type="similarity">
    <text evidence="6">Belongs to the KhpB RNA-binding protein family.</text>
</comment>
<dbReference type="SMART" id="SM00322">
    <property type="entry name" value="KH"/>
    <property type="match status" value="1"/>
</dbReference>
<keyword evidence="5 6" id="KW-0961">Cell wall biogenesis/degradation</keyword>
<dbReference type="Proteomes" id="UP000618943">
    <property type="component" value="Unassembled WGS sequence"/>
</dbReference>
<dbReference type="InterPro" id="IPR032782">
    <property type="entry name" value="KhpB_N"/>
</dbReference>
<evidence type="ECO:0000256" key="6">
    <source>
        <dbReference type="HAMAP-Rule" id="MF_00867"/>
    </source>
</evidence>
<feature type="domain" description="R3H" evidence="8">
    <location>
        <begin position="208"/>
        <end position="274"/>
    </location>
</feature>
<dbReference type="Pfam" id="PF13083">
    <property type="entry name" value="KH_KhpA-B"/>
    <property type="match status" value="1"/>
</dbReference>
<dbReference type="PANTHER" id="PTHR35800">
    <property type="entry name" value="PROTEIN JAG"/>
    <property type="match status" value="1"/>
</dbReference>
<comment type="caution">
    <text evidence="9">The sequence shown here is derived from an EMBL/GenBank/DDBJ whole genome shotgun (WGS) entry which is preliminary data.</text>
</comment>
<comment type="subunit">
    <text evidence="6">Forms a complex with KhpA.</text>
</comment>
<keyword evidence="4 6" id="KW-0143">Chaperone</keyword>
<dbReference type="SMART" id="SM01245">
    <property type="entry name" value="Jag_N"/>
    <property type="match status" value="1"/>
</dbReference>
<dbReference type="InterPro" id="IPR038008">
    <property type="entry name" value="Jag_KH"/>
</dbReference>
<dbReference type="EMBL" id="JAEOAH010000041">
    <property type="protein sequence ID" value="MBK3496818.1"/>
    <property type="molecule type" value="Genomic_DNA"/>
</dbReference>
<dbReference type="Gene3D" id="3.30.1370.50">
    <property type="entry name" value="R3H-like domain"/>
    <property type="match status" value="1"/>
</dbReference>
<accession>A0ABS1HCX4</accession>
<evidence type="ECO:0000313" key="10">
    <source>
        <dbReference type="Proteomes" id="UP000618943"/>
    </source>
</evidence>
<name>A0ABS1HCX4_9BACL</name>
<dbReference type="SUPFAM" id="SSF82708">
    <property type="entry name" value="R3H domain"/>
    <property type="match status" value="1"/>
</dbReference>
<dbReference type="CDD" id="cd02644">
    <property type="entry name" value="R3H_jag"/>
    <property type="match status" value="1"/>
</dbReference>
<dbReference type="InterPro" id="IPR039247">
    <property type="entry name" value="KhpB"/>
</dbReference>
<evidence type="ECO:0000256" key="2">
    <source>
        <dbReference type="ARBA" id="ARBA00022884"/>
    </source>
</evidence>